<dbReference type="AlphaFoldDB" id="A0A4Q2KU73"/>
<sequence length="132" mass="15002">GHDFAEEAANLQYLAYAGTTQAEDYLYGPDANVSLIARLAYSYNDRYFATASWRRDYAGRLPKESNHGDFPALTLGWKISNERFFKKSDFISLLKLRASWGRIGNLSSIPFNYKSPLLAKNSWSEQAQYGVE</sequence>
<dbReference type="EMBL" id="SBAP01000078">
    <property type="protein sequence ID" value="RXZ68100.1"/>
    <property type="molecule type" value="Genomic_DNA"/>
</dbReference>
<name>A0A4Q2KU73_9FUSO</name>
<organism evidence="1 2">
    <name type="scientific">Fusobacterium necrophorum</name>
    <dbReference type="NCBI Taxonomy" id="859"/>
    <lineage>
        <taxon>Bacteria</taxon>
        <taxon>Fusobacteriati</taxon>
        <taxon>Fusobacteriota</taxon>
        <taxon>Fusobacteriia</taxon>
        <taxon>Fusobacteriales</taxon>
        <taxon>Fusobacteriaceae</taxon>
        <taxon>Fusobacterium</taxon>
    </lineage>
</organism>
<evidence type="ECO:0000313" key="1">
    <source>
        <dbReference type="EMBL" id="RXZ68100.1"/>
    </source>
</evidence>
<accession>A0A4Q2KU73</accession>
<feature type="non-terminal residue" evidence="1">
    <location>
        <position position="1"/>
    </location>
</feature>
<comment type="caution">
    <text evidence="1">The sequence shown here is derived from an EMBL/GenBank/DDBJ whole genome shotgun (WGS) entry which is preliminary data.</text>
</comment>
<gene>
    <name evidence="1" type="ORF">EPT53_10215</name>
</gene>
<reference evidence="1 2" key="1">
    <citation type="submission" date="2019-01" db="EMBL/GenBank/DDBJ databases">
        <title>Fusobacterium necrophorum Isolated From the Uterus of Dairy Cows.</title>
        <authorList>
            <person name="Francis A.M."/>
        </authorList>
    </citation>
    <scope>NUCLEOTIDE SEQUENCE [LARGE SCALE GENOMIC DNA]</scope>
    <source>
        <strain evidence="1 2">KG35</strain>
    </source>
</reference>
<dbReference type="Proteomes" id="UP000289216">
    <property type="component" value="Unassembled WGS sequence"/>
</dbReference>
<protein>
    <submittedName>
        <fullName evidence="1">SusC/RagA family protein</fullName>
    </submittedName>
</protein>
<feature type="non-terminal residue" evidence="1">
    <location>
        <position position="132"/>
    </location>
</feature>
<proteinExistence type="predicted"/>
<evidence type="ECO:0000313" key="2">
    <source>
        <dbReference type="Proteomes" id="UP000289216"/>
    </source>
</evidence>
<dbReference type="SUPFAM" id="SSF56935">
    <property type="entry name" value="Porins"/>
    <property type="match status" value="1"/>
</dbReference>